<dbReference type="InterPro" id="IPR006949">
    <property type="entry name" value="Barrel_Baseplate_J-like"/>
</dbReference>
<dbReference type="Pfam" id="PF04865">
    <property type="entry name" value="Baseplate_J"/>
    <property type="match status" value="1"/>
</dbReference>
<protein>
    <submittedName>
        <fullName evidence="3">Baseplate J like protein</fullName>
    </submittedName>
</protein>
<accession>A0A8D9PE57</accession>
<evidence type="ECO:0000259" key="2">
    <source>
        <dbReference type="Pfam" id="PF26078"/>
    </source>
</evidence>
<dbReference type="PANTHER" id="PTHR37829:SF3">
    <property type="entry name" value="PROTEIN JAYE-RELATED"/>
    <property type="match status" value="1"/>
</dbReference>
<name>A0A8D9PE57_9VIRU</name>
<feature type="domain" description="Baseplate J-like central" evidence="2">
    <location>
        <begin position="219"/>
        <end position="288"/>
    </location>
</feature>
<dbReference type="PANTHER" id="PTHR37829">
    <property type="entry name" value="PHAGE-LIKE ELEMENT PBSX PROTEIN XKDT"/>
    <property type="match status" value="1"/>
</dbReference>
<dbReference type="EMBL" id="BK033283">
    <property type="protein sequence ID" value="DAD55524.1"/>
    <property type="molecule type" value="Genomic_DNA"/>
</dbReference>
<evidence type="ECO:0000259" key="1">
    <source>
        <dbReference type="Pfam" id="PF04865"/>
    </source>
</evidence>
<feature type="domain" description="Baseplate protein J-like barrel" evidence="1">
    <location>
        <begin position="116"/>
        <end position="192"/>
    </location>
</feature>
<dbReference type="InterPro" id="IPR058531">
    <property type="entry name" value="Baseplate_J_M"/>
</dbReference>
<proteinExistence type="predicted"/>
<dbReference type="Pfam" id="PF26078">
    <property type="entry name" value="Baseplate_J_M"/>
    <property type="match status" value="1"/>
</dbReference>
<sequence length="388" mass="41619">MADMKTSPRLSKSIGDIRSGLFARIEAVQDEYAAKGWLPARLNLNKGIARGFIELFAWGLWQLYNFLGRIHRQAIPRESTGDWLDVHAAQVDETRKPATKTHGRVLFLRGDVSGNVRIPAGRILRTKPDGTGTVYRYVTEALAVLPDGADSVAVSVVAEEYGQSSNAAPGQICELVTPVEGVRGVTNGADWLTDEGADEESDASLQRRYELAWKAKAGVTRAAYEAAALSVPGVVDVYVADQHPRGEGTVDVVVQGSAGIPTAKLLEAVKAALDNAIVINHDVKAKAPAPVSVSVRAVLELLSGDADGIKAQAENWVKAMFSYGDDSDIPRFSIGKDVVRDRLASGIVGISGVKRIRWESPQEDVEIPADGLAVLIDLSLSTVWTDAE</sequence>
<dbReference type="InterPro" id="IPR052399">
    <property type="entry name" value="Phage_Baseplate_Assmbl_Protein"/>
</dbReference>
<evidence type="ECO:0000313" key="3">
    <source>
        <dbReference type="EMBL" id="DAD55524.1"/>
    </source>
</evidence>
<reference evidence="3" key="1">
    <citation type="journal article" date="2021" name="Proc. Natl. Acad. Sci. U.S.A.">
        <title>A Catalog of Tens of Thousands of Viruses from Human Metagenomes Reveals Hidden Associations with Chronic Diseases.</title>
        <authorList>
            <person name="Tisza M.J."/>
            <person name="Buck C.B."/>
        </authorList>
    </citation>
    <scope>NUCLEOTIDE SEQUENCE</scope>
    <source>
        <strain evidence="3">CtLCA3</strain>
    </source>
</reference>
<organism evidence="3">
    <name type="scientific">Bacteriophage sp</name>
    <dbReference type="NCBI Taxonomy" id="38018"/>
    <lineage>
        <taxon>Viruses</taxon>
    </lineage>
</organism>